<dbReference type="EC" id="6.3.2.5" evidence="3"/>
<evidence type="ECO:0000313" key="8">
    <source>
        <dbReference type="Proteomes" id="UP000035057"/>
    </source>
</evidence>
<proteinExistence type="inferred from homology"/>
<dbReference type="GO" id="GO:0010181">
    <property type="term" value="F:FMN binding"/>
    <property type="evidence" value="ECO:0007669"/>
    <property type="project" value="UniProtKB-UniRule"/>
</dbReference>
<feature type="binding site" evidence="3">
    <location>
        <position position="340"/>
    </location>
    <ligand>
        <name>CTP</name>
        <dbReference type="ChEBI" id="CHEBI:37563"/>
    </ligand>
</feature>
<dbReference type="OrthoDB" id="9802554at2"/>
<dbReference type="HAMAP" id="MF_02225">
    <property type="entry name" value="CoaBC"/>
    <property type="match status" value="1"/>
</dbReference>
<comment type="caution">
    <text evidence="7">The sequence shown here is derived from an EMBL/GenBank/DDBJ whole genome shotgun (WGS) entry which is preliminary data.</text>
</comment>
<feature type="binding site" evidence="3">
    <location>
        <position position="278"/>
    </location>
    <ligand>
        <name>CTP</name>
        <dbReference type="ChEBI" id="CHEBI:37563"/>
    </ligand>
</feature>
<dbReference type="NCBIfam" id="TIGR00521">
    <property type="entry name" value="coaBC_dfp"/>
    <property type="match status" value="1"/>
</dbReference>
<evidence type="ECO:0000259" key="5">
    <source>
        <dbReference type="Pfam" id="PF02441"/>
    </source>
</evidence>
<feature type="region of interest" description="Phosphopantothenate--cysteine ligase" evidence="3">
    <location>
        <begin position="189"/>
        <end position="399"/>
    </location>
</feature>
<dbReference type="Gene3D" id="3.40.50.1950">
    <property type="entry name" value="Flavin prenyltransferase-like"/>
    <property type="match status" value="1"/>
</dbReference>
<dbReference type="Proteomes" id="UP000035057">
    <property type="component" value="Unassembled WGS sequence"/>
</dbReference>
<feature type="domain" description="Flavoprotein" evidence="5">
    <location>
        <begin position="4"/>
        <end position="176"/>
    </location>
</feature>
<protein>
    <recommendedName>
        <fullName evidence="3">Coenzyme A biosynthesis bifunctional protein CoaBC</fullName>
    </recommendedName>
    <alternativeName>
        <fullName evidence="3">DNA/pantothenate metabolism flavoprotein</fullName>
    </alternativeName>
    <alternativeName>
        <fullName evidence="3">Phosphopantothenoylcysteine synthetase/decarboxylase</fullName>
        <shortName evidence="3">PPCS-PPCDC</shortName>
    </alternativeName>
    <domain>
        <recommendedName>
            <fullName evidence="3">Phosphopantothenoylcysteine decarboxylase</fullName>
            <shortName evidence="3">PPC decarboxylase</shortName>
            <shortName evidence="3">PPC-DC</shortName>
            <ecNumber evidence="3">4.1.1.36</ecNumber>
        </recommendedName>
        <alternativeName>
            <fullName evidence="3">CoaC</fullName>
        </alternativeName>
    </domain>
    <domain>
        <recommendedName>
            <fullName evidence="3">Phosphopantothenate--cysteine ligase</fullName>
            <ecNumber evidence="3">6.3.2.5</ecNumber>
        </recommendedName>
        <alternativeName>
            <fullName evidence="3">CoaB</fullName>
        </alternativeName>
        <alternativeName>
            <fullName evidence="3">Phosphopantothenoylcysteine synthetase</fullName>
            <shortName evidence="3">PPC synthetase</shortName>
            <shortName evidence="3">PPC-S</shortName>
        </alternativeName>
    </domain>
</protein>
<reference evidence="7 8" key="1">
    <citation type="submission" date="2012-12" db="EMBL/GenBank/DDBJ databases">
        <title>Genome assembly of Marinobacter sp. AK21.</title>
        <authorList>
            <person name="Khatri I."/>
            <person name="Kumar R."/>
            <person name="Vaidya B."/>
            <person name="Subramanian S."/>
            <person name="Pinnaka A."/>
        </authorList>
    </citation>
    <scope>NUCLEOTIDE SEQUENCE [LARGE SCALE GENOMIC DNA]</scope>
    <source>
        <strain evidence="7 8">AK21</strain>
    </source>
</reference>
<feature type="binding site" evidence="3">
    <location>
        <position position="322"/>
    </location>
    <ligand>
        <name>CTP</name>
        <dbReference type="ChEBI" id="CHEBI:37563"/>
    </ligand>
</feature>
<dbReference type="InterPro" id="IPR003382">
    <property type="entry name" value="Flavoprotein"/>
</dbReference>
<dbReference type="InterPro" id="IPR036551">
    <property type="entry name" value="Flavin_trans-like"/>
</dbReference>
<keyword evidence="3 4" id="KW-0436">Ligase</keyword>
<keyword evidence="3 4" id="KW-0288">FMN</keyword>
<comment type="similarity">
    <text evidence="3 4">In the N-terminal section; belongs to the HFCD (homo-oligomeric flavin containing Cys decarboxylase) superfamily.</text>
</comment>
<dbReference type="InterPro" id="IPR007085">
    <property type="entry name" value="DNA/pantothenate-metab_flavo_C"/>
</dbReference>
<comment type="function">
    <text evidence="4">Catalyzes two steps in the biosynthesis of coenzyme A. In the first step cysteine is conjugated to 4'-phosphopantothenate to form 4-phosphopantothenoylcysteine, in the latter compound is decarboxylated to form 4'-phosphopantotheine.</text>
</comment>
<dbReference type="GO" id="GO:0015941">
    <property type="term" value="P:pantothenate catabolic process"/>
    <property type="evidence" value="ECO:0007669"/>
    <property type="project" value="InterPro"/>
</dbReference>
<gene>
    <name evidence="3" type="primary">coaBC</name>
    <name evidence="7" type="ORF">D777_02756</name>
</gene>
<dbReference type="Pfam" id="PF04127">
    <property type="entry name" value="DFP"/>
    <property type="match status" value="1"/>
</dbReference>
<feature type="region of interest" description="Phosphopantothenoylcysteine decarboxylase" evidence="3">
    <location>
        <begin position="1"/>
        <end position="188"/>
    </location>
</feature>
<dbReference type="AlphaFoldDB" id="A0A072MZE8"/>
<comment type="similarity">
    <text evidence="3 4">In the C-terminal section; belongs to the PPC synthetase family.</text>
</comment>
<dbReference type="GO" id="GO:0015937">
    <property type="term" value="P:coenzyme A biosynthetic process"/>
    <property type="evidence" value="ECO:0007669"/>
    <property type="project" value="UniProtKB-UniRule"/>
</dbReference>
<feature type="binding site" evidence="3">
    <location>
        <position position="336"/>
    </location>
    <ligand>
        <name>CTP</name>
        <dbReference type="ChEBI" id="CHEBI:37563"/>
    </ligand>
</feature>
<evidence type="ECO:0000256" key="2">
    <source>
        <dbReference type="ARBA" id="ARBA00023239"/>
    </source>
</evidence>
<keyword evidence="1 3" id="KW-0210">Decarboxylase</keyword>
<evidence type="ECO:0000256" key="3">
    <source>
        <dbReference type="HAMAP-Rule" id="MF_02225"/>
    </source>
</evidence>
<dbReference type="SUPFAM" id="SSF52507">
    <property type="entry name" value="Homo-oligomeric flavin-containing Cys decarboxylases, HFCD"/>
    <property type="match status" value="1"/>
</dbReference>
<dbReference type="GO" id="GO:0004633">
    <property type="term" value="F:phosphopantothenoylcysteine decarboxylase activity"/>
    <property type="evidence" value="ECO:0007669"/>
    <property type="project" value="UniProtKB-UniRule"/>
</dbReference>
<feature type="domain" description="DNA/pantothenate metabolism flavoprotein C-terminal" evidence="6">
    <location>
        <begin position="184"/>
        <end position="393"/>
    </location>
</feature>
<evidence type="ECO:0000313" key="7">
    <source>
        <dbReference type="EMBL" id="KEF30814.1"/>
    </source>
</evidence>
<dbReference type="GO" id="GO:0004632">
    <property type="term" value="F:phosphopantothenate--cysteine ligase activity"/>
    <property type="evidence" value="ECO:0007669"/>
    <property type="project" value="UniProtKB-UniRule"/>
</dbReference>
<dbReference type="PATRIC" id="fig|1137280.3.peg.2574"/>
<comment type="function">
    <text evidence="3">Catalyzes two sequential steps in the biosynthesis of coenzyme A. In the first step cysteine is conjugated to 4'-phosphopantothenate to form 4-phosphopantothenoylcysteine. In the second step the latter compound is decarboxylated to form 4'-phosphopantotheine.</text>
</comment>
<keyword evidence="3" id="KW-0479">Metal-binding</keyword>
<dbReference type="GO" id="GO:0046872">
    <property type="term" value="F:metal ion binding"/>
    <property type="evidence" value="ECO:0007669"/>
    <property type="project" value="UniProtKB-KW"/>
</dbReference>
<comment type="pathway">
    <text evidence="3 4">Cofactor biosynthesis; coenzyme A biosynthesis; CoA from (R)-pantothenate: step 3/5.</text>
</comment>
<dbReference type="GO" id="GO:0071513">
    <property type="term" value="C:phosphopantothenoylcysteine decarboxylase complex"/>
    <property type="evidence" value="ECO:0007669"/>
    <property type="project" value="TreeGrafter"/>
</dbReference>
<sequence>MAAKRILLGVTGGIAAYKSAELVRLLKKAGYDVRVVMTSGAEAFVTPLTFQALSGEPVRTSLLDPEAESGMGHIELAKWADQVVVAPASADFLARLAQGMADDLLTTVCSATEAPIALAPAMNQAMWRNHRTQRNIKLLEDDPQIRLWGPDQGQQACGDTGPGRMLEPQALLERIQGASTDGVLSGKRVVITAGPTREPIDPVRYITNHSSGKMGYALAAAARDAGAKVVLISGPVTIPSPEGVDVQDVTTAQDMLEAASAAVDEGCDLFIASAAVADYRPQTCAGDKIKKSSEEMALALVRNPDTLATIADRKDAPFTVGFAAETTDVAKYATDKMQRKKLRMIVANDVSVPGLGFNSDNNAVTVFWPGGQRSIGPTSKQQVAGSLIELISEHLKDSP</sequence>
<comment type="cofactor">
    <cofactor evidence="3">
        <name>FMN</name>
        <dbReference type="ChEBI" id="CHEBI:58210"/>
    </cofactor>
    <text evidence="3">Binds 1 FMN per subunit.</text>
</comment>
<dbReference type="UniPathway" id="UPA00241">
    <property type="reaction ID" value="UER00353"/>
</dbReference>
<name>A0A072MZE8_9GAMM</name>
<dbReference type="Pfam" id="PF02441">
    <property type="entry name" value="Flavoprotein"/>
    <property type="match status" value="1"/>
</dbReference>
<comment type="catalytic activity">
    <reaction evidence="3 4">
        <text>N-[(R)-4-phosphopantothenoyl]-L-cysteine + H(+) = (R)-4'-phosphopantetheine + CO2</text>
        <dbReference type="Rhea" id="RHEA:16793"/>
        <dbReference type="ChEBI" id="CHEBI:15378"/>
        <dbReference type="ChEBI" id="CHEBI:16526"/>
        <dbReference type="ChEBI" id="CHEBI:59458"/>
        <dbReference type="ChEBI" id="CHEBI:61723"/>
        <dbReference type="EC" id="4.1.1.36"/>
    </reaction>
</comment>
<keyword evidence="2 3" id="KW-0456">Lyase</keyword>
<dbReference type="EC" id="4.1.1.36" evidence="3"/>
<dbReference type="InterPro" id="IPR005252">
    <property type="entry name" value="CoaBC"/>
</dbReference>
<dbReference type="SUPFAM" id="SSF102645">
    <property type="entry name" value="CoaB-like"/>
    <property type="match status" value="1"/>
</dbReference>
<comment type="caution">
    <text evidence="3">Lacks conserved residue(s) required for the propagation of feature annotation.</text>
</comment>
<accession>A0A072MZE8</accession>
<dbReference type="Gene3D" id="3.40.50.10300">
    <property type="entry name" value="CoaB-like"/>
    <property type="match status" value="1"/>
</dbReference>
<dbReference type="RefSeq" id="WP_036132777.1">
    <property type="nucleotide sequence ID" value="NZ_ANIE01000007.1"/>
</dbReference>
<evidence type="ECO:0000256" key="4">
    <source>
        <dbReference type="RuleBase" id="RU364078"/>
    </source>
</evidence>
<dbReference type="InterPro" id="IPR035929">
    <property type="entry name" value="CoaB-like_sf"/>
</dbReference>
<feature type="binding site" evidence="3">
    <location>
        <position position="288"/>
    </location>
    <ligand>
        <name>CTP</name>
        <dbReference type="ChEBI" id="CHEBI:37563"/>
    </ligand>
</feature>
<dbReference type="EMBL" id="ANIE01000007">
    <property type="protein sequence ID" value="KEF30814.1"/>
    <property type="molecule type" value="Genomic_DNA"/>
</dbReference>
<evidence type="ECO:0000256" key="1">
    <source>
        <dbReference type="ARBA" id="ARBA00022793"/>
    </source>
</evidence>
<keyword evidence="3 4" id="KW-0285">Flavoprotein</keyword>
<comment type="pathway">
    <text evidence="3 4">Cofactor biosynthesis; coenzyme A biosynthesis; CoA from (R)-pantothenate: step 2/5.</text>
</comment>
<dbReference type="PANTHER" id="PTHR14359:SF6">
    <property type="entry name" value="PHOSPHOPANTOTHENOYLCYSTEINE DECARBOXYLASE"/>
    <property type="match status" value="1"/>
</dbReference>
<dbReference type="PANTHER" id="PTHR14359">
    <property type="entry name" value="HOMO-OLIGOMERIC FLAVIN CONTAINING CYS DECARBOXYLASE FAMILY"/>
    <property type="match status" value="1"/>
</dbReference>
<comment type="cofactor">
    <cofactor evidence="3">
        <name>Mg(2+)</name>
        <dbReference type="ChEBI" id="CHEBI:18420"/>
    </cofactor>
</comment>
<keyword evidence="3" id="KW-0511">Multifunctional enzyme</keyword>
<keyword evidence="3" id="KW-0460">Magnesium</keyword>
<comment type="catalytic activity">
    <reaction evidence="3 4">
        <text>(R)-4'-phosphopantothenate + L-cysteine + CTP = N-[(R)-4-phosphopantothenoyl]-L-cysteine + CMP + diphosphate + H(+)</text>
        <dbReference type="Rhea" id="RHEA:19397"/>
        <dbReference type="ChEBI" id="CHEBI:10986"/>
        <dbReference type="ChEBI" id="CHEBI:15378"/>
        <dbReference type="ChEBI" id="CHEBI:33019"/>
        <dbReference type="ChEBI" id="CHEBI:35235"/>
        <dbReference type="ChEBI" id="CHEBI:37563"/>
        <dbReference type="ChEBI" id="CHEBI:59458"/>
        <dbReference type="ChEBI" id="CHEBI:60377"/>
        <dbReference type="EC" id="6.3.2.5"/>
    </reaction>
</comment>
<dbReference type="STRING" id="1137280.D777_02756"/>
<keyword evidence="8" id="KW-1185">Reference proteome</keyword>
<feature type="active site" description="Proton donor" evidence="3">
    <location>
        <position position="157"/>
    </location>
</feature>
<organism evidence="7 8">
    <name type="scientific">Marinobacter nitratireducens</name>
    <dbReference type="NCBI Taxonomy" id="1137280"/>
    <lineage>
        <taxon>Bacteria</taxon>
        <taxon>Pseudomonadati</taxon>
        <taxon>Pseudomonadota</taxon>
        <taxon>Gammaproteobacteria</taxon>
        <taxon>Pseudomonadales</taxon>
        <taxon>Marinobacteraceae</taxon>
        <taxon>Marinobacter</taxon>
    </lineage>
</organism>
<evidence type="ECO:0000259" key="6">
    <source>
        <dbReference type="Pfam" id="PF04127"/>
    </source>
</evidence>